<evidence type="ECO:0000256" key="1">
    <source>
        <dbReference type="SAM" id="MobiDB-lite"/>
    </source>
</evidence>
<evidence type="ECO:0000313" key="2">
    <source>
        <dbReference type="EMBL" id="WSD08868.1"/>
    </source>
</evidence>
<evidence type="ECO:0000313" key="3">
    <source>
        <dbReference type="Proteomes" id="UP001335325"/>
    </source>
</evidence>
<dbReference type="GeneID" id="91546122"/>
<reference evidence="2 3" key="1">
    <citation type="submission" date="2022-10" db="EMBL/GenBank/DDBJ databases">
        <title>The complete genomes of actinobacterial strains from the NBC collection.</title>
        <authorList>
            <person name="Joergensen T.S."/>
            <person name="Alvarez Arevalo M."/>
            <person name="Sterndorff E.B."/>
            <person name="Faurdal D."/>
            <person name="Vuksanovic O."/>
            <person name="Mourched A.-S."/>
            <person name="Charusanti P."/>
            <person name="Shaw S."/>
            <person name="Blin K."/>
            <person name="Weber T."/>
        </authorList>
    </citation>
    <scope>NUCLEOTIDE SEQUENCE [LARGE SCALE GENOMIC DNA]</scope>
    <source>
        <strain evidence="2 3">NBC 01753</strain>
    </source>
</reference>
<feature type="region of interest" description="Disordered" evidence="1">
    <location>
        <begin position="56"/>
        <end position="79"/>
    </location>
</feature>
<name>A0ABZ1GTU7_9ACTN</name>
<dbReference type="EMBL" id="CP109134">
    <property type="protein sequence ID" value="WSD08868.1"/>
    <property type="molecule type" value="Genomic_DNA"/>
</dbReference>
<dbReference type="Proteomes" id="UP001335325">
    <property type="component" value="Chromosome"/>
</dbReference>
<accession>A0ABZ1GTU7</accession>
<organism evidence="2 3">
    <name type="scientific">Streptomyces hirsutus</name>
    <dbReference type="NCBI Taxonomy" id="35620"/>
    <lineage>
        <taxon>Bacteria</taxon>
        <taxon>Bacillati</taxon>
        <taxon>Actinomycetota</taxon>
        <taxon>Actinomycetes</taxon>
        <taxon>Kitasatosporales</taxon>
        <taxon>Streptomycetaceae</taxon>
        <taxon>Streptomyces</taxon>
    </lineage>
</organism>
<sequence>MAGPNDQQAVEASVRVGRVASAPIAGGAGVGPVRIALRHVFAVITPWICAYLGPGRAKKTAPGPSWTPCSAACGPGAGR</sequence>
<protein>
    <submittedName>
        <fullName evidence="2">Uncharacterized protein</fullName>
    </submittedName>
</protein>
<proteinExistence type="predicted"/>
<dbReference type="RefSeq" id="WP_326754698.1">
    <property type="nucleotide sequence ID" value="NZ_CP109134.1"/>
</dbReference>
<keyword evidence="3" id="KW-1185">Reference proteome</keyword>
<gene>
    <name evidence="2" type="ORF">OIE73_26125</name>
</gene>